<evidence type="ECO:0000313" key="2">
    <source>
        <dbReference type="Proteomes" id="UP000188174"/>
    </source>
</evidence>
<protein>
    <recommendedName>
        <fullName evidence="3">DUF736 family protein</fullName>
    </recommendedName>
</protein>
<geneLocation type="plasmid" evidence="1 2">
    <name>unnamed2</name>
</geneLocation>
<organism evidence="1 2">
    <name type="scientific">Roseibium algicola</name>
    <dbReference type="NCBI Taxonomy" id="2857014"/>
    <lineage>
        <taxon>Bacteria</taxon>
        <taxon>Pseudomonadati</taxon>
        <taxon>Pseudomonadota</taxon>
        <taxon>Alphaproteobacteria</taxon>
        <taxon>Hyphomicrobiales</taxon>
        <taxon>Stappiaceae</taxon>
        <taxon>Roseibium</taxon>
    </lineage>
</organism>
<gene>
    <name evidence="1" type="ORF">B0E33_30525</name>
</gene>
<keyword evidence="1" id="KW-0614">Plasmid</keyword>
<dbReference type="Proteomes" id="UP000188174">
    <property type="component" value="Plasmid unnamed2"/>
</dbReference>
<sequence length="114" mass="12652">MTDNLTNYIQFAGDKLTGNIATLAFDVDVTGEALHSDNEKAPKFRLYAKSPAGKRIDIGGIWERNNANGDPYFSLTINTGHSKFYANLGRYPDHDDDALQAVIPNDYLNSDRRG</sequence>
<proteinExistence type="predicted"/>
<evidence type="ECO:0008006" key="3">
    <source>
        <dbReference type="Google" id="ProtNLM"/>
    </source>
</evidence>
<dbReference type="RefSeq" id="WP_077294866.1">
    <property type="nucleotide sequence ID" value="NZ_CP019632.1"/>
</dbReference>
<dbReference type="Pfam" id="PF05284">
    <property type="entry name" value="DUF736"/>
    <property type="match status" value="1"/>
</dbReference>
<reference evidence="1 2" key="1">
    <citation type="submission" date="2017-02" db="EMBL/GenBank/DDBJ databases">
        <authorList>
            <person name="Jeong S."/>
        </authorList>
    </citation>
    <scope>NUCLEOTIDE SEQUENCE [LARGE SCALE GENOMIC DNA]</scope>
    <source>
        <strain evidence="1 2">RMAR6-6</strain>
        <plasmid evidence="1 2">unnamed2</plasmid>
    </source>
</reference>
<name>A0ABM6ICE5_9HYPH</name>
<dbReference type="EMBL" id="CP019632">
    <property type="protein sequence ID" value="AQQ08217.1"/>
    <property type="molecule type" value="Genomic_DNA"/>
</dbReference>
<keyword evidence="2" id="KW-1185">Reference proteome</keyword>
<dbReference type="InterPro" id="IPR007948">
    <property type="entry name" value="DUF736"/>
</dbReference>
<evidence type="ECO:0000313" key="1">
    <source>
        <dbReference type="EMBL" id="AQQ08217.1"/>
    </source>
</evidence>
<accession>A0ABM6ICE5</accession>